<evidence type="ECO:0000313" key="5">
    <source>
        <dbReference type="EMBL" id="MFC4912008.1"/>
    </source>
</evidence>
<name>A0ABV9U8Z6_9ACTN</name>
<evidence type="ECO:0000259" key="4">
    <source>
        <dbReference type="PROSITE" id="PS50949"/>
    </source>
</evidence>
<dbReference type="PROSITE" id="PS50949">
    <property type="entry name" value="HTH_GNTR"/>
    <property type="match status" value="1"/>
</dbReference>
<evidence type="ECO:0000256" key="1">
    <source>
        <dbReference type="ARBA" id="ARBA00023015"/>
    </source>
</evidence>
<dbReference type="Gene3D" id="1.10.10.10">
    <property type="entry name" value="Winged helix-like DNA-binding domain superfamily/Winged helix DNA-binding domain"/>
    <property type="match status" value="1"/>
</dbReference>
<dbReference type="EMBL" id="JBHSIT010000011">
    <property type="protein sequence ID" value="MFC4912008.1"/>
    <property type="molecule type" value="Genomic_DNA"/>
</dbReference>
<gene>
    <name evidence="5" type="ORF">ACFPCY_32215</name>
</gene>
<dbReference type="SUPFAM" id="SSF46785">
    <property type="entry name" value="Winged helix' DNA-binding domain"/>
    <property type="match status" value="1"/>
</dbReference>
<evidence type="ECO:0000256" key="3">
    <source>
        <dbReference type="ARBA" id="ARBA00023163"/>
    </source>
</evidence>
<keyword evidence="2" id="KW-0238">DNA-binding</keyword>
<proteinExistence type="predicted"/>
<dbReference type="RefSeq" id="WP_378261513.1">
    <property type="nucleotide sequence ID" value="NZ_JBHSIT010000011.1"/>
</dbReference>
<evidence type="ECO:0000313" key="6">
    <source>
        <dbReference type="Proteomes" id="UP001595872"/>
    </source>
</evidence>
<dbReference type="Pfam" id="PF00392">
    <property type="entry name" value="GntR"/>
    <property type="match status" value="1"/>
</dbReference>
<organism evidence="5 6">
    <name type="scientific">Actinomadura gamaensis</name>
    <dbReference type="NCBI Taxonomy" id="1763541"/>
    <lineage>
        <taxon>Bacteria</taxon>
        <taxon>Bacillati</taxon>
        <taxon>Actinomycetota</taxon>
        <taxon>Actinomycetes</taxon>
        <taxon>Streptosporangiales</taxon>
        <taxon>Thermomonosporaceae</taxon>
        <taxon>Actinomadura</taxon>
    </lineage>
</organism>
<accession>A0ABV9U8Z6</accession>
<evidence type="ECO:0000256" key="2">
    <source>
        <dbReference type="ARBA" id="ARBA00023125"/>
    </source>
</evidence>
<sequence length="260" mass="28453">MDARLRARDGRWSGVVAGSAVEEITDRIALQIASGRLKPGDTLPSIRKLAEEHGVSPSRIQQVIGRLQYAGFVEARHGAGVIVRDIRLYGGVETWRYLFRLSSNLPELTVRNVKEILETLQLFYQAALMKLAEDPSAFDPAPARRAVNQLQLLAGTGPARAADVHHSVLHILRTIHASLGGGIILGLLNTMGGTLADVPDVLEPLYSDPAEHLLFWDQVVTAMETGDVELGRQTLALLEDWHAQVLDRLRTRLTTPSVGP</sequence>
<keyword evidence="6" id="KW-1185">Reference proteome</keyword>
<keyword evidence="3" id="KW-0804">Transcription</keyword>
<feature type="domain" description="HTH gntR-type" evidence="4">
    <location>
        <begin position="18"/>
        <end position="86"/>
    </location>
</feature>
<dbReference type="InterPro" id="IPR036388">
    <property type="entry name" value="WH-like_DNA-bd_sf"/>
</dbReference>
<dbReference type="PANTHER" id="PTHR43537">
    <property type="entry name" value="TRANSCRIPTIONAL REGULATOR, GNTR FAMILY"/>
    <property type="match status" value="1"/>
</dbReference>
<dbReference type="SMART" id="SM00345">
    <property type="entry name" value="HTH_GNTR"/>
    <property type="match status" value="1"/>
</dbReference>
<dbReference type="InterPro" id="IPR000524">
    <property type="entry name" value="Tscrpt_reg_HTH_GntR"/>
</dbReference>
<dbReference type="InterPro" id="IPR036390">
    <property type="entry name" value="WH_DNA-bd_sf"/>
</dbReference>
<reference evidence="6" key="1">
    <citation type="journal article" date="2019" name="Int. J. Syst. Evol. Microbiol.">
        <title>The Global Catalogue of Microorganisms (GCM) 10K type strain sequencing project: providing services to taxonomists for standard genome sequencing and annotation.</title>
        <authorList>
            <consortium name="The Broad Institute Genomics Platform"/>
            <consortium name="The Broad Institute Genome Sequencing Center for Infectious Disease"/>
            <person name="Wu L."/>
            <person name="Ma J."/>
        </authorList>
    </citation>
    <scope>NUCLEOTIDE SEQUENCE [LARGE SCALE GENOMIC DNA]</scope>
    <source>
        <strain evidence="6">KLKA75</strain>
    </source>
</reference>
<dbReference type="PANTHER" id="PTHR43537:SF24">
    <property type="entry name" value="GLUCONATE OPERON TRANSCRIPTIONAL REPRESSOR"/>
    <property type="match status" value="1"/>
</dbReference>
<dbReference type="CDD" id="cd07377">
    <property type="entry name" value="WHTH_GntR"/>
    <property type="match status" value="1"/>
</dbReference>
<dbReference type="Proteomes" id="UP001595872">
    <property type="component" value="Unassembled WGS sequence"/>
</dbReference>
<keyword evidence="1" id="KW-0805">Transcription regulation</keyword>
<comment type="caution">
    <text evidence="5">The sequence shown here is derived from an EMBL/GenBank/DDBJ whole genome shotgun (WGS) entry which is preliminary data.</text>
</comment>
<protein>
    <submittedName>
        <fullName evidence="5">GntR family transcriptional regulator</fullName>
    </submittedName>
</protein>